<dbReference type="EMBL" id="JADJEV010000003">
    <property type="protein sequence ID" value="MBK6972602.1"/>
    <property type="molecule type" value="Genomic_DNA"/>
</dbReference>
<evidence type="ECO:0000256" key="2">
    <source>
        <dbReference type="ARBA" id="ARBA00004613"/>
    </source>
</evidence>
<organism evidence="6 7">
    <name type="scientific">Candidatus Methylophosphatis roskildensis</name>
    <dbReference type="NCBI Taxonomy" id="2899263"/>
    <lineage>
        <taxon>Bacteria</taxon>
        <taxon>Pseudomonadati</taxon>
        <taxon>Pseudomonadota</taxon>
        <taxon>Betaproteobacteria</taxon>
        <taxon>Nitrosomonadales</taxon>
        <taxon>Sterolibacteriaceae</taxon>
        <taxon>Candidatus Methylophosphatis</taxon>
    </lineage>
</organism>
<protein>
    <submittedName>
        <fullName evidence="6">Flagellar hook-associated protein FlgL</fullName>
    </submittedName>
</protein>
<keyword evidence="6" id="KW-0969">Cilium</keyword>
<accession>A0A9D7E7L0</accession>
<name>A0A9D7E7L0_9PROT</name>
<dbReference type="Proteomes" id="UP000807785">
    <property type="component" value="Unassembled WGS sequence"/>
</dbReference>
<dbReference type="PANTHER" id="PTHR42792:SF1">
    <property type="entry name" value="FLAGELLAR HOOK-ASSOCIATED PROTEIN 3"/>
    <property type="match status" value="1"/>
</dbReference>
<evidence type="ECO:0000313" key="6">
    <source>
        <dbReference type="EMBL" id="MBK6972602.1"/>
    </source>
</evidence>
<dbReference type="Pfam" id="PF00669">
    <property type="entry name" value="Flagellin_N"/>
    <property type="match status" value="1"/>
</dbReference>
<dbReference type="InterPro" id="IPR001029">
    <property type="entry name" value="Flagellin_N"/>
</dbReference>
<evidence type="ECO:0000313" key="7">
    <source>
        <dbReference type="Proteomes" id="UP000807785"/>
    </source>
</evidence>
<gene>
    <name evidence="6" type="primary">flgL</name>
    <name evidence="6" type="ORF">IPH26_06495</name>
</gene>
<keyword evidence="4" id="KW-0975">Bacterial flagellum</keyword>
<dbReference type="GO" id="GO:0009424">
    <property type="term" value="C:bacterial-type flagellum hook"/>
    <property type="evidence" value="ECO:0007669"/>
    <property type="project" value="InterPro"/>
</dbReference>
<dbReference type="PANTHER" id="PTHR42792">
    <property type="entry name" value="FLAGELLIN"/>
    <property type="match status" value="1"/>
</dbReference>
<dbReference type="GO" id="GO:0005198">
    <property type="term" value="F:structural molecule activity"/>
    <property type="evidence" value="ECO:0007669"/>
    <property type="project" value="InterPro"/>
</dbReference>
<keyword evidence="6" id="KW-0966">Cell projection</keyword>
<comment type="caution">
    <text evidence="6">The sequence shown here is derived from an EMBL/GenBank/DDBJ whole genome shotgun (WGS) entry which is preliminary data.</text>
</comment>
<evidence type="ECO:0000256" key="3">
    <source>
        <dbReference type="ARBA" id="ARBA00005709"/>
    </source>
</evidence>
<dbReference type="InterPro" id="IPR013384">
    <property type="entry name" value="Flagell_FlgL"/>
</dbReference>
<sequence>MRVSTSMIYDQGTANLNRQTAAFLKVQNQLATGRRMINPSDDPVAAARALEVTQSRDMNSQFLDNQNAARDALRTTEISLTSLGDLLQNVRESAIRAGNGSLNDSQRGMIATELRQQFSQLLSIANARDANGEFMFAGFGLAAGETQAYEGSVEAGVTANGDQGQRKLQVSAARQLTISNSGFEVFESVDRVGGGKQSVFDTVRNLITALETPGASTTGAALPVALGNIDQALDNALRVRADVGARSAELDALENAGTALDVQYQSTLSVLQDLDYNVAITNSAKLQTALTAAQKTFMQASQLSLFNYL</sequence>
<evidence type="ECO:0000259" key="5">
    <source>
        <dbReference type="Pfam" id="PF00669"/>
    </source>
</evidence>
<dbReference type="Gene3D" id="1.20.1330.10">
    <property type="entry name" value="f41 fragment of flagellin, N-terminal domain"/>
    <property type="match status" value="1"/>
</dbReference>
<dbReference type="NCBIfam" id="TIGR02550">
    <property type="entry name" value="flagell_flgL"/>
    <property type="match status" value="1"/>
</dbReference>
<dbReference type="GO" id="GO:0071973">
    <property type="term" value="P:bacterial-type flagellum-dependent cell motility"/>
    <property type="evidence" value="ECO:0007669"/>
    <property type="project" value="InterPro"/>
</dbReference>
<dbReference type="GO" id="GO:0005576">
    <property type="term" value="C:extracellular region"/>
    <property type="evidence" value="ECO:0007669"/>
    <property type="project" value="UniProtKB-SubCell"/>
</dbReference>
<keyword evidence="6" id="KW-0282">Flagellum</keyword>
<feature type="domain" description="Flagellin N-terminal" evidence="5">
    <location>
        <begin position="3"/>
        <end position="138"/>
    </location>
</feature>
<dbReference type="SUPFAM" id="SSF64518">
    <property type="entry name" value="Phase 1 flagellin"/>
    <property type="match status" value="1"/>
</dbReference>
<proteinExistence type="inferred from homology"/>
<dbReference type="InterPro" id="IPR001492">
    <property type="entry name" value="Flagellin"/>
</dbReference>
<evidence type="ECO:0000256" key="4">
    <source>
        <dbReference type="ARBA" id="ARBA00023143"/>
    </source>
</evidence>
<evidence type="ECO:0000256" key="1">
    <source>
        <dbReference type="ARBA" id="ARBA00004365"/>
    </source>
</evidence>
<comment type="subcellular location">
    <subcellularLocation>
        <location evidence="1">Bacterial flagellum</location>
    </subcellularLocation>
    <subcellularLocation>
        <location evidence="2">Secreted</location>
    </subcellularLocation>
</comment>
<dbReference type="AlphaFoldDB" id="A0A9D7E7L0"/>
<comment type="similarity">
    <text evidence="3">Belongs to the bacterial flagellin family.</text>
</comment>
<reference evidence="6" key="1">
    <citation type="submission" date="2020-10" db="EMBL/GenBank/DDBJ databases">
        <title>Connecting structure to function with the recovery of over 1000 high-quality activated sludge metagenome-assembled genomes encoding full-length rRNA genes using long-read sequencing.</title>
        <authorList>
            <person name="Singleton C.M."/>
            <person name="Petriglieri F."/>
            <person name="Kristensen J.M."/>
            <person name="Kirkegaard R.H."/>
            <person name="Michaelsen T.Y."/>
            <person name="Andersen M.H."/>
            <person name="Karst S.M."/>
            <person name="Dueholm M.S."/>
            <person name="Nielsen P.H."/>
            <person name="Albertsen M."/>
        </authorList>
    </citation>
    <scope>NUCLEOTIDE SEQUENCE</scope>
    <source>
        <strain evidence="6">Bjer_18-Q3-R1-45_BAT3C.347</strain>
    </source>
</reference>